<reference evidence="2" key="1">
    <citation type="submission" date="2021-02" db="EMBL/GenBank/DDBJ databases">
        <authorList>
            <person name="Nowell W R."/>
        </authorList>
    </citation>
    <scope>NUCLEOTIDE SEQUENCE</scope>
</reference>
<gene>
    <name evidence="2" type="ORF">MBJ925_LOCUS38925</name>
</gene>
<dbReference type="Proteomes" id="UP000663824">
    <property type="component" value="Unassembled WGS sequence"/>
</dbReference>
<evidence type="ECO:0000313" key="2">
    <source>
        <dbReference type="EMBL" id="CAF2264585.1"/>
    </source>
</evidence>
<feature type="non-terminal residue" evidence="2">
    <location>
        <position position="1"/>
    </location>
</feature>
<organism evidence="2 3">
    <name type="scientific">Rotaria magnacalcarata</name>
    <dbReference type="NCBI Taxonomy" id="392030"/>
    <lineage>
        <taxon>Eukaryota</taxon>
        <taxon>Metazoa</taxon>
        <taxon>Spiralia</taxon>
        <taxon>Gnathifera</taxon>
        <taxon>Rotifera</taxon>
        <taxon>Eurotatoria</taxon>
        <taxon>Bdelloidea</taxon>
        <taxon>Philodinida</taxon>
        <taxon>Philodinidae</taxon>
        <taxon>Rotaria</taxon>
    </lineage>
</organism>
<comment type="caution">
    <text evidence="2">The sequence shown here is derived from an EMBL/GenBank/DDBJ whole genome shotgun (WGS) entry which is preliminary data.</text>
</comment>
<accession>A0A817AG77</accession>
<evidence type="ECO:0000313" key="3">
    <source>
        <dbReference type="Proteomes" id="UP000663824"/>
    </source>
</evidence>
<keyword evidence="1" id="KW-0732">Signal</keyword>
<sequence length="50" mass="5363">MISCWIIVKILGALVSAYPSQQFLPVQVKDGEYLVGGDMIRVATSSAFCG</sequence>
<proteinExistence type="predicted"/>
<protein>
    <submittedName>
        <fullName evidence="2">Uncharacterized protein</fullName>
    </submittedName>
</protein>
<feature type="chain" id="PRO_5032719390" evidence="1">
    <location>
        <begin position="18"/>
        <end position="50"/>
    </location>
</feature>
<feature type="signal peptide" evidence="1">
    <location>
        <begin position="1"/>
        <end position="17"/>
    </location>
</feature>
<dbReference type="EMBL" id="CAJNRE010021915">
    <property type="protein sequence ID" value="CAF2264585.1"/>
    <property type="molecule type" value="Genomic_DNA"/>
</dbReference>
<dbReference type="AlphaFoldDB" id="A0A817AG77"/>
<evidence type="ECO:0000256" key="1">
    <source>
        <dbReference type="SAM" id="SignalP"/>
    </source>
</evidence>
<name>A0A817AG77_9BILA</name>